<dbReference type="AlphaFoldDB" id="N0B3M8"/>
<dbReference type="KEGG" id="hdt:HYPDE_32198"/>
<accession>N0B3M8</accession>
<dbReference type="STRING" id="670307.HYPDE_32198"/>
<dbReference type="HOGENOM" id="CLU_2142474_0_0_5"/>
<evidence type="ECO:0000313" key="2">
    <source>
        <dbReference type="Proteomes" id="UP000005952"/>
    </source>
</evidence>
<name>N0B3M8_9HYPH</name>
<evidence type="ECO:0000313" key="1">
    <source>
        <dbReference type="EMBL" id="AGK58114.1"/>
    </source>
</evidence>
<reference evidence="1 2" key="1">
    <citation type="journal article" date="2013" name="Genome Announc.">
        <title>Genome sequences for three denitrifying bacterial strains isolated from a uranium- and nitrate-contaminated subsurface environment.</title>
        <authorList>
            <person name="Venkatramanan R."/>
            <person name="Prakash O."/>
            <person name="Woyke T."/>
            <person name="Chain P."/>
            <person name="Goodwin L.A."/>
            <person name="Watson D."/>
            <person name="Brooks S."/>
            <person name="Kostka J.E."/>
            <person name="Green S.J."/>
        </authorList>
    </citation>
    <scope>NUCLEOTIDE SEQUENCE [LARGE SCALE GENOMIC DNA]</scope>
    <source>
        <strain evidence="1 2">1NES1</strain>
    </source>
</reference>
<sequence length="112" mass="13037">MQHNVSIRNITIRTNDSVAGRFNSKARYIDDQQRLLPLWPREMADRSLEGREKLIAALDRALRRERCHGRAGHPAYNLERHASLSRMLKEERAALAVLLSRAHQSQRRQPCE</sequence>
<proteinExistence type="predicted"/>
<gene>
    <name evidence="1" type="ORF">HYPDE_32198</name>
</gene>
<keyword evidence="2" id="KW-1185">Reference proteome</keyword>
<protein>
    <submittedName>
        <fullName evidence="1">Uncharacterized protein</fullName>
    </submittedName>
</protein>
<dbReference type="Proteomes" id="UP000005952">
    <property type="component" value="Chromosome"/>
</dbReference>
<dbReference type="EMBL" id="CP005587">
    <property type="protein sequence ID" value="AGK58114.1"/>
    <property type="molecule type" value="Genomic_DNA"/>
</dbReference>
<organism evidence="1 2">
    <name type="scientific">Hyphomicrobium denitrificans 1NES1</name>
    <dbReference type="NCBI Taxonomy" id="670307"/>
    <lineage>
        <taxon>Bacteria</taxon>
        <taxon>Pseudomonadati</taxon>
        <taxon>Pseudomonadota</taxon>
        <taxon>Alphaproteobacteria</taxon>
        <taxon>Hyphomicrobiales</taxon>
        <taxon>Hyphomicrobiaceae</taxon>
        <taxon>Hyphomicrobium</taxon>
    </lineage>
</organism>